<name>A0A5B7DKB6_PORTR</name>
<evidence type="ECO:0008006" key="3">
    <source>
        <dbReference type="Google" id="ProtNLM"/>
    </source>
</evidence>
<accession>A0A5B7DKB6</accession>
<dbReference type="PANTHER" id="PTHR37984">
    <property type="entry name" value="PROTEIN CBG26694"/>
    <property type="match status" value="1"/>
</dbReference>
<dbReference type="Proteomes" id="UP000324222">
    <property type="component" value="Unassembled WGS sequence"/>
</dbReference>
<gene>
    <name evidence="1" type="ORF">E2C01_015057</name>
</gene>
<evidence type="ECO:0000313" key="1">
    <source>
        <dbReference type="EMBL" id="MPC22051.1"/>
    </source>
</evidence>
<proteinExistence type="predicted"/>
<dbReference type="InterPro" id="IPR050951">
    <property type="entry name" value="Retrovirus_Pol_polyprotein"/>
</dbReference>
<comment type="caution">
    <text evidence="1">The sequence shown here is derived from an EMBL/GenBank/DDBJ whole genome shotgun (WGS) entry which is preliminary data.</text>
</comment>
<evidence type="ECO:0000313" key="2">
    <source>
        <dbReference type="Proteomes" id="UP000324222"/>
    </source>
</evidence>
<reference evidence="1 2" key="1">
    <citation type="submission" date="2019-05" db="EMBL/GenBank/DDBJ databases">
        <title>Another draft genome of Portunus trituberculatus and its Hox gene families provides insights of decapod evolution.</title>
        <authorList>
            <person name="Jeong J.-H."/>
            <person name="Song I."/>
            <person name="Kim S."/>
            <person name="Choi T."/>
            <person name="Kim D."/>
            <person name="Ryu S."/>
            <person name="Kim W."/>
        </authorList>
    </citation>
    <scope>NUCLEOTIDE SEQUENCE [LARGE SCALE GENOMIC DNA]</scope>
    <source>
        <tissue evidence="1">Muscle</tissue>
    </source>
</reference>
<sequence>MEGVDFVGFRLGWDKYKPTDEHLAAIKNFKVPDKPSISDIRSWYGFVNQLAPFLATAPIMNIFKKLLKKPCGKSEKFHRAQDTICHLAKDGLAYYDKTRPTVALTEWSRKGIGFIILQQFCHCSSAVAPFCCRAGWCLALCGSCHLTAAKTGYAAVEGEALAVVKYLPGKRKAAADFLSRYPALRSPTTDTDANLDEDLTEAVAAAVIATVEHEDHILDESAVRKSAADDPVYQLLLAKVLAADWHQHKSQEVACLRPFYGMRDRLAVNQDLGTYTFDQGCVRLVMPEPSTHG</sequence>
<protein>
    <recommendedName>
        <fullName evidence="3">Reverse transcriptase/retrotransposon-derived protein RNase H-like domain-containing protein</fullName>
    </recommendedName>
</protein>
<dbReference type="SUPFAM" id="SSF56672">
    <property type="entry name" value="DNA/RNA polymerases"/>
    <property type="match status" value="1"/>
</dbReference>
<dbReference type="InterPro" id="IPR043502">
    <property type="entry name" value="DNA/RNA_pol_sf"/>
</dbReference>
<dbReference type="EMBL" id="VSRR010001048">
    <property type="protein sequence ID" value="MPC22051.1"/>
    <property type="molecule type" value="Genomic_DNA"/>
</dbReference>
<dbReference type="OrthoDB" id="2286242at2759"/>
<dbReference type="AlphaFoldDB" id="A0A5B7DKB6"/>
<dbReference type="GO" id="GO:0071897">
    <property type="term" value="P:DNA biosynthetic process"/>
    <property type="evidence" value="ECO:0007669"/>
    <property type="project" value="UniProtKB-ARBA"/>
</dbReference>
<keyword evidence="2" id="KW-1185">Reference proteome</keyword>
<organism evidence="1 2">
    <name type="scientific">Portunus trituberculatus</name>
    <name type="common">Swimming crab</name>
    <name type="synonym">Neptunus trituberculatus</name>
    <dbReference type="NCBI Taxonomy" id="210409"/>
    <lineage>
        <taxon>Eukaryota</taxon>
        <taxon>Metazoa</taxon>
        <taxon>Ecdysozoa</taxon>
        <taxon>Arthropoda</taxon>
        <taxon>Crustacea</taxon>
        <taxon>Multicrustacea</taxon>
        <taxon>Malacostraca</taxon>
        <taxon>Eumalacostraca</taxon>
        <taxon>Eucarida</taxon>
        <taxon>Decapoda</taxon>
        <taxon>Pleocyemata</taxon>
        <taxon>Brachyura</taxon>
        <taxon>Eubrachyura</taxon>
        <taxon>Portunoidea</taxon>
        <taxon>Portunidae</taxon>
        <taxon>Portuninae</taxon>
        <taxon>Portunus</taxon>
    </lineage>
</organism>
<dbReference type="PANTHER" id="PTHR37984:SF5">
    <property type="entry name" value="PROTEIN NYNRIN-LIKE"/>
    <property type="match status" value="1"/>
</dbReference>